<dbReference type="EMBL" id="JACEIK010006814">
    <property type="protein sequence ID" value="MCE3049311.1"/>
    <property type="molecule type" value="Genomic_DNA"/>
</dbReference>
<comment type="caution">
    <text evidence="1">The sequence shown here is derived from an EMBL/GenBank/DDBJ whole genome shotgun (WGS) entry which is preliminary data.</text>
</comment>
<organism evidence="1 2">
    <name type="scientific">Datura stramonium</name>
    <name type="common">Jimsonweed</name>
    <name type="synonym">Common thornapple</name>
    <dbReference type="NCBI Taxonomy" id="4076"/>
    <lineage>
        <taxon>Eukaryota</taxon>
        <taxon>Viridiplantae</taxon>
        <taxon>Streptophyta</taxon>
        <taxon>Embryophyta</taxon>
        <taxon>Tracheophyta</taxon>
        <taxon>Spermatophyta</taxon>
        <taxon>Magnoliopsida</taxon>
        <taxon>eudicotyledons</taxon>
        <taxon>Gunneridae</taxon>
        <taxon>Pentapetalae</taxon>
        <taxon>asterids</taxon>
        <taxon>lamiids</taxon>
        <taxon>Solanales</taxon>
        <taxon>Solanaceae</taxon>
        <taxon>Solanoideae</taxon>
        <taxon>Datureae</taxon>
        <taxon>Datura</taxon>
    </lineage>
</organism>
<accession>A0ABS8WES7</accession>
<name>A0ABS8WES7_DATST</name>
<protein>
    <submittedName>
        <fullName evidence="1">Uncharacterized protein</fullName>
    </submittedName>
</protein>
<feature type="non-terminal residue" evidence="1">
    <location>
        <position position="1"/>
    </location>
</feature>
<proteinExistence type="predicted"/>
<dbReference type="Proteomes" id="UP000823775">
    <property type="component" value="Unassembled WGS sequence"/>
</dbReference>
<reference evidence="1 2" key="1">
    <citation type="journal article" date="2021" name="BMC Genomics">
        <title>Datura genome reveals duplications of psychoactive alkaloid biosynthetic genes and high mutation rate following tissue culture.</title>
        <authorList>
            <person name="Rajewski A."/>
            <person name="Carter-House D."/>
            <person name="Stajich J."/>
            <person name="Litt A."/>
        </authorList>
    </citation>
    <scope>NUCLEOTIDE SEQUENCE [LARGE SCALE GENOMIC DNA]</scope>
    <source>
        <strain evidence="1">AR-01</strain>
    </source>
</reference>
<sequence length="71" mass="8109">SSMLHGSGQHFAMGLLRSPKYLLSDRNVLLVIHHLVDHFQVSNNGPISGVQIYRHDLKFAAHMWFDLVLQD</sequence>
<evidence type="ECO:0000313" key="1">
    <source>
        <dbReference type="EMBL" id="MCE3049311.1"/>
    </source>
</evidence>
<gene>
    <name evidence="1" type="ORF">HAX54_044586</name>
</gene>
<keyword evidence="2" id="KW-1185">Reference proteome</keyword>
<evidence type="ECO:0000313" key="2">
    <source>
        <dbReference type="Proteomes" id="UP000823775"/>
    </source>
</evidence>